<dbReference type="InterPro" id="IPR015943">
    <property type="entry name" value="WD40/YVTN_repeat-like_dom_sf"/>
</dbReference>
<dbReference type="Gene3D" id="2.130.10.10">
    <property type="entry name" value="YVTN repeat-like/Quinoprotein amine dehydrogenase"/>
    <property type="match status" value="1"/>
</dbReference>
<dbReference type="EMBL" id="JBHSAW010000003">
    <property type="protein sequence ID" value="MFC4094797.1"/>
    <property type="molecule type" value="Genomic_DNA"/>
</dbReference>
<evidence type="ECO:0000313" key="1">
    <source>
        <dbReference type="EMBL" id="MFC4094797.1"/>
    </source>
</evidence>
<keyword evidence="2" id="KW-1185">Reference proteome</keyword>
<dbReference type="InterPro" id="IPR011047">
    <property type="entry name" value="Quinoprotein_ADH-like_sf"/>
</dbReference>
<comment type="caution">
    <text evidence="1">The sequence shown here is derived from an EMBL/GenBank/DDBJ whole genome shotgun (WGS) entry which is preliminary data.</text>
</comment>
<dbReference type="SUPFAM" id="SSF50998">
    <property type="entry name" value="Quinoprotein alcohol dehydrogenase-like"/>
    <property type="match status" value="1"/>
</dbReference>
<gene>
    <name evidence="1" type="ORF">ACFOUT_02855</name>
</gene>
<evidence type="ECO:0000313" key="2">
    <source>
        <dbReference type="Proteomes" id="UP001595814"/>
    </source>
</evidence>
<protein>
    <submittedName>
        <fullName evidence="1">PQQ-binding-like beta-propeller repeat protein</fullName>
    </submittedName>
</protein>
<proteinExistence type="predicted"/>
<dbReference type="RefSeq" id="WP_192462280.1">
    <property type="nucleotide sequence ID" value="NZ_JACYFJ010000003.1"/>
</dbReference>
<reference evidence="2" key="1">
    <citation type="journal article" date="2019" name="Int. J. Syst. Evol. Microbiol.">
        <title>The Global Catalogue of Microorganisms (GCM) 10K type strain sequencing project: providing services to taxonomists for standard genome sequencing and annotation.</title>
        <authorList>
            <consortium name="The Broad Institute Genomics Platform"/>
            <consortium name="The Broad Institute Genome Sequencing Center for Infectious Disease"/>
            <person name="Wu L."/>
            <person name="Ma J."/>
        </authorList>
    </citation>
    <scope>NUCLEOTIDE SEQUENCE [LARGE SCALE GENOMIC DNA]</scope>
    <source>
        <strain evidence="2">CECT 7477</strain>
    </source>
</reference>
<dbReference type="Proteomes" id="UP001595814">
    <property type="component" value="Unassembled WGS sequence"/>
</dbReference>
<name>A0ABV8JJS9_9FLAO</name>
<sequence length="93" mass="10185">MKTYTNESQPASLVTGYLANDVYIVGSVEGTIQAYHAKDGKKIWSHKNPAPIISWLILDDDSLFLGGGIPKMFGEWAGSNKKGHGLYAYSLNH</sequence>
<accession>A0ABV8JJS9</accession>
<organism evidence="1 2">
    <name type="scientific">Euzebyella saccharophila</name>
    <dbReference type="NCBI Taxonomy" id="679664"/>
    <lineage>
        <taxon>Bacteria</taxon>
        <taxon>Pseudomonadati</taxon>
        <taxon>Bacteroidota</taxon>
        <taxon>Flavobacteriia</taxon>
        <taxon>Flavobacteriales</taxon>
        <taxon>Flavobacteriaceae</taxon>
        <taxon>Euzebyella</taxon>
    </lineage>
</organism>